<proteinExistence type="predicted"/>
<gene>
    <name evidence="2" type="ORF">LCGC14_1075860</name>
</gene>
<dbReference type="InterPro" id="IPR039448">
    <property type="entry name" value="Beta_helix"/>
</dbReference>
<dbReference type="InterPro" id="IPR012334">
    <property type="entry name" value="Pectin_lyas_fold"/>
</dbReference>
<dbReference type="AlphaFoldDB" id="A0A0F9MGN0"/>
<reference evidence="2" key="1">
    <citation type="journal article" date="2015" name="Nature">
        <title>Complex archaea that bridge the gap between prokaryotes and eukaryotes.</title>
        <authorList>
            <person name="Spang A."/>
            <person name="Saw J.H."/>
            <person name="Jorgensen S.L."/>
            <person name="Zaremba-Niedzwiedzka K."/>
            <person name="Martijn J."/>
            <person name="Lind A.E."/>
            <person name="van Eijk R."/>
            <person name="Schleper C."/>
            <person name="Guy L."/>
            <person name="Ettema T.J."/>
        </authorList>
    </citation>
    <scope>NUCLEOTIDE SEQUENCE</scope>
</reference>
<dbReference type="InterPro" id="IPR011050">
    <property type="entry name" value="Pectin_lyase_fold/virulence"/>
</dbReference>
<dbReference type="EMBL" id="LAZR01004674">
    <property type="protein sequence ID" value="KKN06570.1"/>
    <property type="molecule type" value="Genomic_DNA"/>
</dbReference>
<evidence type="ECO:0000313" key="2">
    <source>
        <dbReference type="EMBL" id="KKN06570.1"/>
    </source>
</evidence>
<dbReference type="Pfam" id="PF13229">
    <property type="entry name" value="Beta_helix"/>
    <property type="match status" value="1"/>
</dbReference>
<sequence>MNGVKIYDKVDGLWIPHINLQLFAGNTYYVDYATGADSNNGTSTSTPLKHCPGDPNYNPSGSAPTALLAGDTVIFKGGVRYYSYITCNWAGSSEDRIIYDGNSAGTWGTGQPVIDSQNTRTTFFNINQKSYITIKNFECTNGASLYAYRAGIWSDGVSGNVTIQNCFVHDNLHKGMYLTYIDDLLVKDNEISGHLDEANQFCYWAVNVAFCSDAIVEGNYIHDNGIGTAFAQVTGLKIRYNYYRDHWRPITEDHHEDHFLIADSSGVEVYCNKFEGDPYNDQGLFFTYGALATGTIAEIWSNIIIGTGANIACRNGGNAPDTALKVYNNSFYTWPAQATVKMIEGSDITDFKNNIIHNISTWTMVAIHSPGSFAGDKNCYWHDVTNGRWAWQWNSPGQILCLTLAEWQSASGQDANAIFADPKYTDPDNEDLTLQNDSPCIGSGIDLSGLDAKYAEALKPGCTFPNPETTIRTGSWDMGAYKNENEKLVLVLKS</sequence>
<organism evidence="2">
    <name type="scientific">marine sediment metagenome</name>
    <dbReference type="NCBI Taxonomy" id="412755"/>
    <lineage>
        <taxon>unclassified sequences</taxon>
        <taxon>metagenomes</taxon>
        <taxon>ecological metagenomes</taxon>
    </lineage>
</organism>
<evidence type="ECO:0000259" key="1">
    <source>
        <dbReference type="Pfam" id="PF13229"/>
    </source>
</evidence>
<accession>A0A0F9MGN0</accession>
<comment type="caution">
    <text evidence="2">The sequence shown here is derived from an EMBL/GenBank/DDBJ whole genome shotgun (WGS) entry which is preliminary data.</text>
</comment>
<protein>
    <recommendedName>
        <fullName evidence="1">Right handed beta helix domain-containing protein</fullName>
    </recommendedName>
</protein>
<feature type="domain" description="Right handed beta helix" evidence="1">
    <location>
        <begin position="121"/>
        <end position="273"/>
    </location>
</feature>
<name>A0A0F9MGN0_9ZZZZ</name>
<dbReference type="Gene3D" id="2.160.20.10">
    <property type="entry name" value="Single-stranded right-handed beta-helix, Pectin lyase-like"/>
    <property type="match status" value="1"/>
</dbReference>
<dbReference type="SUPFAM" id="SSF51126">
    <property type="entry name" value="Pectin lyase-like"/>
    <property type="match status" value="1"/>
</dbReference>